<organism evidence="2">
    <name type="scientific">Daucus carota subsp. sativus</name>
    <name type="common">Carrot</name>
    <dbReference type="NCBI Taxonomy" id="79200"/>
    <lineage>
        <taxon>Eukaryota</taxon>
        <taxon>Viridiplantae</taxon>
        <taxon>Streptophyta</taxon>
        <taxon>Embryophyta</taxon>
        <taxon>Tracheophyta</taxon>
        <taxon>Spermatophyta</taxon>
        <taxon>Magnoliopsida</taxon>
        <taxon>eudicotyledons</taxon>
        <taxon>Gunneridae</taxon>
        <taxon>Pentapetalae</taxon>
        <taxon>asterids</taxon>
        <taxon>campanulids</taxon>
        <taxon>Apiales</taxon>
        <taxon>Apiaceae</taxon>
        <taxon>Apioideae</taxon>
        <taxon>Scandiceae</taxon>
        <taxon>Daucinae</taxon>
        <taxon>Daucus</taxon>
        <taxon>Daucus sect. Daucus</taxon>
    </lineage>
</organism>
<sequence length="101" mass="11364">MAPTVTKTKNSNGPLDNTKISSVAGEKNGNGSRIRSTGSDKQEKGRSPLGIKETQLGYKSEQDFRKQQQLGKINRYWFLLDHDLVEATKAITLFYTWRCQG</sequence>
<reference evidence="3" key="2">
    <citation type="submission" date="2022-03" db="EMBL/GenBank/DDBJ databases">
        <title>Draft title - Genomic analysis of global carrot germplasm unveils the trajectory of domestication and the origin of high carotenoid orange carrot.</title>
        <authorList>
            <person name="Iorizzo M."/>
            <person name="Ellison S."/>
            <person name="Senalik D."/>
            <person name="Macko-Podgorni A."/>
            <person name="Grzebelus D."/>
            <person name="Bostan H."/>
            <person name="Rolling W."/>
            <person name="Curaba J."/>
            <person name="Simon P."/>
        </authorList>
    </citation>
    <scope>NUCLEOTIDE SEQUENCE</scope>
    <source>
        <tissue evidence="3">Leaf</tissue>
    </source>
</reference>
<reference evidence="2" key="1">
    <citation type="journal article" date="2016" name="Nat. Genet.">
        <title>A high-quality carrot genome assembly provides new insights into carotenoid accumulation and asterid genome evolution.</title>
        <authorList>
            <person name="Iorizzo M."/>
            <person name="Ellison S."/>
            <person name="Senalik D."/>
            <person name="Zeng P."/>
            <person name="Satapoomin P."/>
            <person name="Huang J."/>
            <person name="Bowman M."/>
            <person name="Iovene M."/>
            <person name="Sanseverino W."/>
            <person name="Cavagnaro P."/>
            <person name="Yildiz M."/>
            <person name="Macko-Podgorni A."/>
            <person name="Moranska E."/>
            <person name="Grzebelus E."/>
            <person name="Grzebelus D."/>
            <person name="Ashrafi H."/>
            <person name="Zheng Z."/>
            <person name="Cheng S."/>
            <person name="Spooner D."/>
            <person name="Van Deynze A."/>
            <person name="Simon P."/>
        </authorList>
    </citation>
    <scope>NUCLEOTIDE SEQUENCE [LARGE SCALE GENOMIC DNA]</scope>
    <source>
        <tissue evidence="2">Leaf</tissue>
    </source>
</reference>
<evidence type="ECO:0000313" key="3">
    <source>
        <dbReference type="EMBL" id="WOG81867.1"/>
    </source>
</evidence>
<protein>
    <submittedName>
        <fullName evidence="2">Uncharacterized protein</fullName>
    </submittedName>
</protein>
<dbReference type="Proteomes" id="UP000077755">
    <property type="component" value="Chromosome 1"/>
</dbReference>
<accession>A0A162B0I6</accession>
<name>A0A162B0I6_DAUCS</name>
<dbReference type="EMBL" id="CP093343">
    <property type="protein sequence ID" value="WOG81867.1"/>
    <property type="molecule type" value="Genomic_DNA"/>
</dbReference>
<dbReference type="Gramene" id="KZN08483">
    <property type="protein sequence ID" value="KZN08483"/>
    <property type="gene ID" value="DCAR_001029"/>
</dbReference>
<feature type="region of interest" description="Disordered" evidence="1">
    <location>
        <begin position="1"/>
        <end position="55"/>
    </location>
</feature>
<evidence type="ECO:0000256" key="1">
    <source>
        <dbReference type="SAM" id="MobiDB-lite"/>
    </source>
</evidence>
<proteinExistence type="predicted"/>
<keyword evidence="4" id="KW-1185">Reference proteome</keyword>
<dbReference type="AlphaFoldDB" id="A0A162B0I6"/>
<gene>
    <name evidence="2" type="ORF">DCAR_001029</name>
    <name evidence="3" type="ORF">DCAR_0101022</name>
</gene>
<feature type="compositionally biased region" description="Polar residues" evidence="1">
    <location>
        <begin position="1"/>
        <end position="21"/>
    </location>
</feature>
<evidence type="ECO:0000313" key="2">
    <source>
        <dbReference type="EMBL" id="KZN08483.1"/>
    </source>
</evidence>
<evidence type="ECO:0000313" key="4">
    <source>
        <dbReference type="Proteomes" id="UP000077755"/>
    </source>
</evidence>
<dbReference type="EMBL" id="LNRQ01000001">
    <property type="protein sequence ID" value="KZN08483.1"/>
    <property type="molecule type" value="Genomic_DNA"/>
</dbReference>